<protein>
    <submittedName>
        <fullName evidence="2">Uncharacterized protein</fullName>
    </submittedName>
</protein>
<gene>
    <name evidence="2" type="ORF">QWZ10_22645</name>
</gene>
<keyword evidence="1" id="KW-0472">Membrane</keyword>
<organism evidence="2 3">
    <name type="scientific">Paracoccus cavernae</name>
    <dbReference type="NCBI Taxonomy" id="1571207"/>
    <lineage>
        <taxon>Bacteria</taxon>
        <taxon>Pseudomonadati</taxon>
        <taxon>Pseudomonadota</taxon>
        <taxon>Alphaproteobacteria</taxon>
        <taxon>Rhodobacterales</taxon>
        <taxon>Paracoccaceae</taxon>
        <taxon>Paracoccus</taxon>
    </lineage>
</organism>
<evidence type="ECO:0000313" key="3">
    <source>
        <dbReference type="Proteomes" id="UP001243846"/>
    </source>
</evidence>
<reference evidence="3" key="1">
    <citation type="journal article" date="2019" name="Int. J. Syst. Evol. Microbiol.">
        <title>The Global Catalogue of Microorganisms (GCM) 10K type strain sequencing project: providing services to taxonomists for standard genome sequencing and annotation.</title>
        <authorList>
            <consortium name="The Broad Institute Genomics Platform"/>
            <consortium name="The Broad Institute Genome Sequencing Center for Infectious Disease"/>
            <person name="Wu L."/>
            <person name="Ma J."/>
        </authorList>
    </citation>
    <scope>NUCLEOTIDE SEQUENCE [LARGE SCALE GENOMIC DNA]</scope>
    <source>
        <strain evidence="3">CECT 8482</strain>
    </source>
</reference>
<keyword evidence="1" id="KW-1133">Transmembrane helix</keyword>
<dbReference type="Proteomes" id="UP001243846">
    <property type="component" value="Unassembled WGS sequence"/>
</dbReference>
<dbReference type="EMBL" id="JAUFRC010000002">
    <property type="protein sequence ID" value="MDN3713867.1"/>
    <property type="molecule type" value="Genomic_DNA"/>
</dbReference>
<evidence type="ECO:0000313" key="2">
    <source>
        <dbReference type="EMBL" id="MDN3713867.1"/>
    </source>
</evidence>
<accession>A0ABT8DAN0</accession>
<evidence type="ECO:0000256" key="1">
    <source>
        <dbReference type="SAM" id="Phobius"/>
    </source>
</evidence>
<proteinExistence type="predicted"/>
<sequence>MIRGKSLSERVGRLAGGVTIACGLGLMLVPLVLVFWLSVISNEILSCRSRAIRSSGSPRRFASPSS</sequence>
<name>A0ABT8DAN0_9RHOB</name>
<keyword evidence="1" id="KW-0812">Transmembrane</keyword>
<feature type="transmembrane region" description="Helical" evidence="1">
    <location>
        <begin position="12"/>
        <end position="37"/>
    </location>
</feature>
<keyword evidence="3" id="KW-1185">Reference proteome</keyword>
<comment type="caution">
    <text evidence="2">The sequence shown here is derived from an EMBL/GenBank/DDBJ whole genome shotgun (WGS) entry which is preliminary data.</text>
</comment>